<dbReference type="Pfam" id="PF01794">
    <property type="entry name" value="Ferric_reduct"/>
    <property type="match status" value="1"/>
</dbReference>
<dbReference type="GO" id="GO:0000293">
    <property type="term" value="F:ferric-chelate reductase activity"/>
    <property type="evidence" value="ECO:0007669"/>
    <property type="project" value="UniProtKB-ARBA"/>
</dbReference>
<feature type="transmembrane region" description="Helical" evidence="12">
    <location>
        <begin position="481"/>
        <end position="498"/>
    </location>
</feature>
<keyword evidence="5" id="KW-0249">Electron transport</keyword>
<feature type="transmembrane region" description="Helical" evidence="12">
    <location>
        <begin position="452"/>
        <end position="474"/>
    </location>
</feature>
<name>A0A0L1JGX7_ASPN3</name>
<dbReference type="InterPro" id="IPR039261">
    <property type="entry name" value="FNR_nucleotide-bd"/>
</dbReference>
<feature type="compositionally biased region" description="Low complexity" evidence="11">
    <location>
        <begin position="57"/>
        <end position="111"/>
    </location>
</feature>
<dbReference type="GO" id="GO:0006826">
    <property type="term" value="P:iron ion transport"/>
    <property type="evidence" value="ECO:0007669"/>
    <property type="project" value="TreeGrafter"/>
</dbReference>
<comment type="similarity">
    <text evidence="2">Belongs to the ferric reductase (FRE) family.</text>
</comment>
<dbReference type="PANTHER" id="PTHR32361">
    <property type="entry name" value="FERRIC/CUPRIC REDUCTASE TRANSMEMBRANE COMPONENT"/>
    <property type="match status" value="1"/>
</dbReference>
<dbReference type="Proteomes" id="UP000037505">
    <property type="component" value="Unassembled WGS sequence"/>
</dbReference>
<dbReference type="GO" id="GO:0015677">
    <property type="term" value="P:copper ion import"/>
    <property type="evidence" value="ECO:0007669"/>
    <property type="project" value="TreeGrafter"/>
</dbReference>
<dbReference type="GO" id="GO:0006879">
    <property type="term" value="P:intracellular iron ion homeostasis"/>
    <property type="evidence" value="ECO:0007669"/>
    <property type="project" value="TreeGrafter"/>
</dbReference>
<dbReference type="SUPFAM" id="SSF52343">
    <property type="entry name" value="Ferredoxin reductase-like, C-terminal NADP-linked domain"/>
    <property type="match status" value="1"/>
</dbReference>
<dbReference type="GO" id="GO:0005886">
    <property type="term" value="C:plasma membrane"/>
    <property type="evidence" value="ECO:0007669"/>
    <property type="project" value="TreeGrafter"/>
</dbReference>
<evidence type="ECO:0000313" key="15">
    <source>
        <dbReference type="EMBL" id="KNG91019.1"/>
    </source>
</evidence>
<dbReference type="PANTHER" id="PTHR32361:SF9">
    <property type="entry name" value="FERRIC REDUCTASE TRANSMEMBRANE COMPONENT 3-RELATED"/>
    <property type="match status" value="1"/>
</dbReference>
<keyword evidence="10" id="KW-0325">Glycoprotein</keyword>
<dbReference type="InterPro" id="IPR013130">
    <property type="entry name" value="Fe3_Rdtase_TM_dom"/>
</dbReference>
<keyword evidence="8" id="KW-0406">Ion transport</keyword>
<evidence type="ECO:0000256" key="4">
    <source>
        <dbReference type="ARBA" id="ARBA00022692"/>
    </source>
</evidence>
<evidence type="ECO:0000256" key="3">
    <source>
        <dbReference type="ARBA" id="ARBA00022448"/>
    </source>
</evidence>
<feature type="domain" description="FAD-binding FR-type" evidence="14">
    <location>
        <begin position="540"/>
        <end position="655"/>
    </location>
</feature>
<evidence type="ECO:0000259" key="14">
    <source>
        <dbReference type="PROSITE" id="PS51384"/>
    </source>
</evidence>
<dbReference type="AlphaFoldDB" id="A0A0L1JGX7"/>
<evidence type="ECO:0000256" key="5">
    <source>
        <dbReference type="ARBA" id="ARBA00022982"/>
    </source>
</evidence>
<protein>
    <submittedName>
        <fullName evidence="15">Ferric reductase transmembrane component 4</fullName>
    </submittedName>
</protein>
<evidence type="ECO:0000256" key="10">
    <source>
        <dbReference type="ARBA" id="ARBA00023180"/>
    </source>
</evidence>
<dbReference type="SFLD" id="SFLDS00052">
    <property type="entry name" value="Ferric_Reductase_Domain"/>
    <property type="match status" value="1"/>
</dbReference>
<keyword evidence="16" id="KW-1185">Reference proteome</keyword>
<dbReference type="InterPro" id="IPR051410">
    <property type="entry name" value="Ferric/Cupric_Reductase"/>
</dbReference>
<keyword evidence="9 12" id="KW-0472">Membrane</keyword>
<proteinExistence type="inferred from homology"/>
<evidence type="ECO:0000313" key="16">
    <source>
        <dbReference type="Proteomes" id="UP000037505"/>
    </source>
</evidence>
<accession>A0A0L1JGX7</accession>
<evidence type="ECO:0000256" key="11">
    <source>
        <dbReference type="SAM" id="MobiDB-lite"/>
    </source>
</evidence>
<feature type="region of interest" description="Disordered" evidence="11">
    <location>
        <begin position="740"/>
        <end position="762"/>
    </location>
</feature>
<feature type="transmembrane region" description="Helical" evidence="12">
    <location>
        <begin position="418"/>
        <end position="440"/>
    </location>
</feature>
<keyword evidence="4 12" id="KW-0812">Transmembrane</keyword>
<dbReference type="Pfam" id="PF08022">
    <property type="entry name" value="FAD_binding_8"/>
    <property type="match status" value="1"/>
</dbReference>
<keyword evidence="6 12" id="KW-1133">Transmembrane helix</keyword>
<dbReference type="OrthoDB" id="167398at2759"/>
<gene>
    <name evidence="15" type="ORF">ANOM_000806</name>
</gene>
<keyword evidence="7" id="KW-0560">Oxidoreductase</keyword>
<dbReference type="Gene3D" id="3.40.50.80">
    <property type="entry name" value="Nucleotide-binding domain of ferredoxin-NADP reductase (FNR) module"/>
    <property type="match status" value="1"/>
</dbReference>
<evidence type="ECO:0000256" key="1">
    <source>
        <dbReference type="ARBA" id="ARBA00004141"/>
    </source>
</evidence>
<dbReference type="InterPro" id="IPR013112">
    <property type="entry name" value="FAD-bd_8"/>
</dbReference>
<dbReference type="STRING" id="1509407.A0A0L1JGX7"/>
<feature type="transmembrane region" description="Helical" evidence="12">
    <location>
        <begin position="337"/>
        <end position="358"/>
    </location>
</feature>
<feature type="transmembrane region" description="Helical" evidence="12">
    <location>
        <begin position="243"/>
        <end position="263"/>
    </location>
</feature>
<evidence type="ECO:0000256" key="2">
    <source>
        <dbReference type="ARBA" id="ARBA00006278"/>
    </source>
</evidence>
<organism evidence="15 16">
    <name type="scientific">Aspergillus nomiae NRRL (strain ATCC 15546 / NRRL 13137 / CBS 260.88 / M93)</name>
    <dbReference type="NCBI Taxonomy" id="1509407"/>
    <lineage>
        <taxon>Eukaryota</taxon>
        <taxon>Fungi</taxon>
        <taxon>Dikarya</taxon>
        <taxon>Ascomycota</taxon>
        <taxon>Pezizomycotina</taxon>
        <taxon>Eurotiomycetes</taxon>
        <taxon>Eurotiomycetidae</taxon>
        <taxon>Eurotiales</taxon>
        <taxon>Aspergillaceae</taxon>
        <taxon>Aspergillus</taxon>
        <taxon>Aspergillus subgen. Circumdati</taxon>
    </lineage>
</organism>
<comment type="caution">
    <text evidence="15">The sequence shown here is derived from an EMBL/GenBank/DDBJ whole genome shotgun (WGS) entry which is preliminary data.</text>
</comment>
<keyword evidence="3" id="KW-0813">Transport</keyword>
<reference evidence="15 16" key="1">
    <citation type="submission" date="2014-06" db="EMBL/GenBank/DDBJ databases">
        <title>The Genome of the Aflatoxigenic Filamentous Fungus Aspergillus nomius.</title>
        <authorList>
            <person name="Moore M.G."/>
            <person name="Shannon B.M."/>
            <person name="Brian M.M."/>
        </authorList>
    </citation>
    <scope>NUCLEOTIDE SEQUENCE [LARGE SCALE GENOMIC DNA]</scope>
    <source>
        <strain evidence="15 16">NRRL 13137</strain>
    </source>
</reference>
<feature type="chain" id="PRO_5005553862" evidence="13">
    <location>
        <begin position="20"/>
        <end position="837"/>
    </location>
</feature>
<dbReference type="PROSITE" id="PS51384">
    <property type="entry name" value="FAD_FR"/>
    <property type="match status" value="1"/>
</dbReference>
<dbReference type="InterPro" id="IPR013121">
    <property type="entry name" value="Fe_red_NAD-bd_6"/>
</dbReference>
<dbReference type="EMBL" id="JNOM01000006">
    <property type="protein sequence ID" value="KNG91019.1"/>
    <property type="molecule type" value="Genomic_DNA"/>
</dbReference>
<evidence type="ECO:0000256" key="12">
    <source>
        <dbReference type="SAM" id="Phobius"/>
    </source>
</evidence>
<comment type="subcellular location">
    <subcellularLocation>
        <location evidence="1">Membrane</location>
        <topology evidence="1">Multi-pass membrane protein</topology>
    </subcellularLocation>
</comment>
<evidence type="ECO:0000256" key="7">
    <source>
        <dbReference type="ARBA" id="ARBA00023002"/>
    </source>
</evidence>
<dbReference type="RefSeq" id="XP_015411942.1">
    <property type="nucleotide sequence ID" value="XM_015546064.1"/>
</dbReference>
<evidence type="ECO:0000256" key="9">
    <source>
        <dbReference type="ARBA" id="ARBA00023136"/>
    </source>
</evidence>
<evidence type="ECO:0000256" key="8">
    <source>
        <dbReference type="ARBA" id="ARBA00023065"/>
    </source>
</evidence>
<evidence type="ECO:0000256" key="13">
    <source>
        <dbReference type="SAM" id="SignalP"/>
    </source>
</evidence>
<feature type="signal peptide" evidence="13">
    <location>
        <begin position="1"/>
        <end position="19"/>
    </location>
</feature>
<dbReference type="InterPro" id="IPR017927">
    <property type="entry name" value="FAD-bd_FR_type"/>
</dbReference>
<feature type="region of interest" description="Disordered" evidence="11">
    <location>
        <begin position="57"/>
        <end position="119"/>
    </location>
</feature>
<dbReference type="CDD" id="cd06186">
    <property type="entry name" value="NOX_Duox_like_FAD_NADP"/>
    <property type="match status" value="1"/>
</dbReference>
<keyword evidence="13" id="KW-0732">Signal</keyword>
<dbReference type="GeneID" id="26802610"/>
<feature type="transmembrane region" description="Helical" evidence="12">
    <location>
        <begin position="381"/>
        <end position="406"/>
    </location>
</feature>
<dbReference type="Pfam" id="PF08030">
    <property type="entry name" value="NAD_binding_6"/>
    <property type="match status" value="1"/>
</dbReference>
<dbReference type="SFLD" id="SFLDG01168">
    <property type="entry name" value="Ferric_reductase_subgroup_(FRE"/>
    <property type="match status" value="1"/>
</dbReference>
<evidence type="ECO:0000256" key="6">
    <source>
        <dbReference type="ARBA" id="ARBA00022989"/>
    </source>
</evidence>
<sequence length="837" mass="93209">MHSRAAFLALCWAGVPVLAGQGESHNAADTFDEYCFYSIYTALSEYTFAGSTILASSQDSGGTSHGGSDTSAGGQTSSSMGQTSSSMGQTSSSMGQTSSSNQSSSSAQSSAESEHSHSKRYLLRRGHKGSSGTSTGPCNSTVEVTSMYASAKAWCSKAELKATIPYWQSLCEQNSLTLMDLSEVEANVTDTYLASLPTLDPEMNSTSMTGTIESPVLLSHAYYKRAHKSYVTHDFALDKDKRFGWGLMGYWGGILVLGMMAKLMGSLSSQRRVPSHRDAESSVTSQNMRWKQNKPKAVASMLHSLRTYFVVPASFAPILSHHQQLYYWHTVPRRLDLMIVLGFWALCIILGCVDYQSFSGNIEMSSVFQQNWQYSSDRTGILSYACLPFLWLFAGRNNIFLWATNFSVQSFNIFHRHVAWACTIFAIIHSVNYSVVFAYYDGRFQSVWVQEYWYMGVVATILMSFMLVQSMTILRRIGYETFLIIHIAFAIVVVYALFRHTSFDGTKWNGYLWPMVAIWGFDRTVRLVRIAYCNLNVRFGKQFVSTSQSTVHYCEASDLIKVEVYPASTTLTPRAGQHYYLYQPVSLKGWENHPFTLGAYVLTQDKSSEQGNKLIFYIRPYDGWTRRLRDLCRKSQVDIRLSLLLEGPYGSTAALHTCESILMIVGGTGIAAAVPYIIEHVSRAKTGTTRTVRIQLVWSARSTEMYSQVFCDELSTLLHHEDIATTYFCTNKSSLDLEMEAGSGDVPGESPMSSTLDDKEGNVASSVRNGTVRFLSGRPDVGGIIKAEVQEAKISSGRLAVLTCGPAQMADDCRQTVYEVMKDGFQDIEYHEEAFGW</sequence>